<evidence type="ECO:0000313" key="1">
    <source>
        <dbReference type="EMBL" id="KAF9886101.1"/>
    </source>
</evidence>
<name>A0AAD4CGJ4_ASPNN</name>
<evidence type="ECO:0000313" key="2">
    <source>
        <dbReference type="Proteomes" id="UP001194746"/>
    </source>
</evidence>
<proteinExistence type="predicted"/>
<dbReference type="AlphaFoldDB" id="A0AAD4CGJ4"/>
<reference evidence="1" key="1">
    <citation type="journal article" date="2019" name="Beilstein J. Org. Chem.">
        <title>Nanangenines: drimane sesquiterpenoids as the dominant metabolite cohort of a novel Australian fungus, Aspergillus nanangensis.</title>
        <authorList>
            <person name="Lacey H.J."/>
            <person name="Gilchrist C.L.M."/>
            <person name="Crombie A."/>
            <person name="Kalaitzis J.A."/>
            <person name="Vuong D."/>
            <person name="Rutledge P.J."/>
            <person name="Turner P."/>
            <person name="Pitt J.I."/>
            <person name="Lacey E."/>
            <person name="Chooi Y.H."/>
            <person name="Piggott A.M."/>
        </authorList>
    </citation>
    <scope>NUCLEOTIDE SEQUENCE</scope>
    <source>
        <strain evidence="1">MST-FP2251</strain>
    </source>
</reference>
<dbReference type="Gene3D" id="2.60.120.620">
    <property type="entry name" value="q2cbj1_9rhob like domain"/>
    <property type="match status" value="1"/>
</dbReference>
<accession>A0AAD4CGJ4</accession>
<gene>
    <name evidence="1" type="ORF">FE257_012036</name>
</gene>
<protein>
    <submittedName>
        <fullName evidence="1">Uncharacterized protein</fullName>
    </submittedName>
</protein>
<dbReference type="Proteomes" id="UP001194746">
    <property type="component" value="Unassembled WGS sequence"/>
</dbReference>
<reference evidence="1" key="2">
    <citation type="submission" date="2020-02" db="EMBL/GenBank/DDBJ databases">
        <authorList>
            <person name="Gilchrist C.L.M."/>
            <person name="Chooi Y.-H."/>
        </authorList>
    </citation>
    <scope>NUCLEOTIDE SEQUENCE</scope>
    <source>
        <strain evidence="1">MST-FP2251</strain>
    </source>
</reference>
<dbReference type="EMBL" id="VCAU01000083">
    <property type="protein sequence ID" value="KAF9886101.1"/>
    <property type="molecule type" value="Genomic_DNA"/>
</dbReference>
<dbReference type="SUPFAM" id="SSF51197">
    <property type="entry name" value="Clavaminate synthase-like"/>
    <property type="match status" value="1"/>
</dbReference>
<comment type="caution">
    <text evidence="1">The sequence shown here is derived from an EMBL/GenBank/DDBJ whole genome shotgun (WGS) entry which is preliminary data.</text>
</comment>
<sequence length="146" mass="16128">MTVTDKSPSPVIRRIKASDGPKAILRILGEDGCAVIQDALSLELIQRLNRETEPQLGKGGGQQDDDWINEGHRMKTKYLSSLPVHSKSFRDEILNQPLIHEICEGTFREESGDYWLTKATIIEIGPEGSDAGSGYRLSMVLMSSSV</sequence>
<organism evidence="1 2">
    <name type="scientific">Aspergillus nanangensis</name>
    <dbReference type="NCBI Taxonomy" id="2582783"/>
    <lineage>
        <taxon>Eukaryota</taxon>
        <taxon>Fungi</taxon>
        <taxon>Dikarya</taxon>
        <taxon>Ascomycota</taxon>
        <taxon>Pezizomycotina</taxon>
        <taxon>Eurotiomycetes</taxon>
        <taxon>Eurotiomycetidae</taxon>
        <taxon>Eurotiales</taxon>
        <taxon>Aspergillaceae</taxon>
        <taxon>Aspergillus</taxon>
        <taxon>Aspergillus subgen. Circumdati</taxon>
    </lineage>
</organism>
<keyword evidence="2" id="KW-1185">Reference proteome</keyword>